<dbReference type="EMBL" id="WNDX01000060">
    <property type="protein sequence ID" value="KAF1043429.1"/>
    <property type="molecule type" value="Genomic_DNA"/>
</dbReference>
<organism evidence="1 2">
    <name type="scientific">Herbaspirillum frisingense</name>
    <dbReference type="NCBI Taxonomy" id="92645"/>
    <lineage>
        <taxon>Bacteria</taxon>
        <taxon>Pseudomonadati</taxon>
        <taxon>Pseudomonadota</taxon>
        <taxon>Betaproteobacteria</taxon>
        <taxon>Burkholderiales</taxon>
        <taxon>Oxalobacteraceae</taxon>
        <taxon>Herbaspirillum</taxon>
    </lineage>
</organism>
<dbReference type="Pfam" id="PF17212">
    <property type="entry name" value="Tube"/>
    <property type="match status" value="1"/>
</dbReference>
<comment type="caution">
    <text evidence="1">The sequence shown here is derived from an EMBL/GenBank/DDBJ whole genome shotgun (WGS) entry which is preliminary data.</text>
</comment>
<accession>A0A7V8FWL0</accession>
<sequence length="200" mass="22758">MAIITKLEVVNACLDTMGESPLNAIDEDHPYVAAALNKLASCNTLEQAPGYWFNSELSTLKPDPNTGYIYIPADAINVDAGDNRIIARGRRLYDRYNGTYDMRTLVSGSVQVFLVREVPFEDLPMLAQHVISARTQLDFQESFDGDSQKYNKLGGAYQRAYVTLKAENIRNQRTNMFNTPSIQQKLRLIQPMSRFARRRW</sequence>
<evidence type="ECO:0000313" key="1">
    <source>
        <dbReference type="EMBL" id="KAF1043429.1"/>
    </source>
</evidence>
<evidence type="ECO:0000313" key="2">
    <source>
        <dbReference type="Proteomes" id="UP000462435"/>
    </source>
</evidence>
<protein>
    <recommendedName>
        <fullName evidence="3">Phage tail protein</fullName>
    </recommendedName>
</protein>
<dbReference type="Proteomes" id="UP000462435">
    <property type="component" value="Unassembled WGS sequence"/>
</dbReference>
<reference evidence="2" key="1">
    <citation type="journal article" date="2020" name="MBio">
        <title>Horizontal gene transfer to a defensive symbiont with a reduced genome amongst a multipartite beetle microbiome.</title>
        <authorList>
            <person name="Waterworth S.C."/>
            <person name="Florez L.V."/>
            <person name="Rees E.R."/>
            <person name="Hertweck C."/>
            <person name="Kaltenpoth M."/>
            <person name="Kwan J.C."/>
        </authorList>
    </citation>
    <scope>NUCLEOTIDE SEQUENCE [LARGE SCALE GENOMIC DNA]</scope>
</reference>
<gene>
    <name evidence="1" type="ORF">GAK35_02213</name>
</gene>
<dbReference type="AlphaFoldDB" id="A0A7V8FWL0"/>
<proteinExistence type="predicted"/>
<name>A0A7V8FWL0_9BURK</name>
<evidence type="ECO:0008006" key="3">
    <source>
        <dbReference type="Google" id="ProtNLM"/>
    </source>
</evidence>
<dbReference type="InterPro" id="IPR033767">
    <property type="entry name" value="Tail_Gp11"/>
</dbReference>